<keyword evidence="3 5" id="KW-0520">NAD</keyword>
<accession>A0A4R6ZA19</accession>
<dbReference type="OrthoDB" id="4537997at2"/>
<protein>
    <recommendedName>
        <fullName evidence="5">Probable RNA 2'-phosphotransferase</fullName>
        <ecNumber evidence="5">2.7.1.-</ecNumber>
    </recommendedName>
</protein>
<sequence length="187" mass="20098">MSDTLPSQLVSLSKFLSLVLRHDPAAIGLGLDEQGWTSIDRLLACAAAAGKPIDRAMLDQIVAQNDKRRFSISADGLRIRAAQGHSVAVDLGLAAREPPAQLFHGTATHFLKAILAQGLRPQSRQQVHLSADADTARNVGQRHGKPVVLCIDTQGMRREGHTFFQADNGVWLTDHVPAEFLGLAAGN</sequence>
<evidence type="ECO:0000313" key="6">
    <source>
        <dbReference type="EMBL" id="TDR48584.1"/>
    </source>
</evidence>
<comment type="function">
    <text evidence="4 5">Removes the 2'-phosphate from RNA via an intermediate in which the phosphate is ADP-ribosylated by NAD followed by a presumed transesterification to release the RNA and generate ADP-ribose 1''-2''-cyclic phosphate (APPR&gt;P). May function as an ADP-ribosylase.</text>
</comment>
<dbReference type="AlphaFoldDB" id="A0A4R6ZA19"/>
<evidence type="ECO:0000256" key="5">
    <source>
        <dbReference type="HAMAP-Rule" id="MF_00299"/>
    </source>
</evidence>
<proteinExistence type="inferred from homology"/>
<dbReference type="InterPro" id="IPR042081">
    <property type="entry name" value="RNA_2'-PTrans_C"/>
</dbReference>
<dbReference type="Gene3D" id="1.10.10.970">
    <property type="entry name" value="RNA 2'-phosphotransferase, Tpt1/KptA family, N-terminal domain"/>
    <property type="match status" value="1"/>
</dbReference>
<reference evidence="6 7" key="1">
    <citation type="submission" date="2019-03" db="EMBL/GenBank/DDBJ databases">
        <title>Genomic Encyclopedia of Type Strains, Phase IV (KMG-IV): sequencing the most valuable type-strain genomes for metagenomic binning, comparative biology and taxonomic classification.</title>
        <authorList>
            <person name="Goeker M."/>
        </authorList>
    </citation>
    <scope>NUCLEOTIDE SEQUENCE [LARGE SCALE GENOMIC DNA]</scope>
    <source>
        <strain evidence="6 7">DSM 21667</strain>
    </source>
</reference>
<gene>
    <name evidence="5" type="primary">kptA</name>
    <name evidence="6" type="ORF">DFR29_101204</name>
</gene>
<dbReference type="InterPro" id="IPR042080">
    <property type="entry name" value="RNA_2'-PTrans_N"/>
</dbReference>
<dbReference type="HAMAP" id="MF_00299">
    <property type="entry name" value="KptA"/>
    <property type="match status" value="1"/>
</dbReference>
<evidence type="ECO:0000313" key="7">
    <source>
        <dbReference type="Proteomes" id="UP000295293"/>
    </source>
</evidence>
<dbReference type="PANTHER" id="PTHR12684">
    <property type="entry name" value="PUTATIVE PHOSPHOTRANSFERASE"/>
    <property type="match status" value="1"/>
</dbReference>
<name>A0A4R6ZA19_9GAMM</name>
<dbReference type="EMBL" id="SNZH01000001">
    <property type="protein sequence ID" value="TDR48584.1"/>
    <property type="molecule type" value="Genomic_DNA"/>
</dbReference>
<dbReference type="InterPro" id="IPR002745">
    <property type="entry name" value="Ptrans_KptA/Tpt1"/>
</dbReference>
<comment type="caution">
    <text evidence="6">The sequence shown here is derived from an EMBL/GenBank/DDBJ whole genome shotgun (WGS) entry which is preliminary data.</text>
</comment>
<dbReference type="RefSeq" id="WP_133816706.1">
    <property type="nucleotide sequence ID" value="NZ_SNZH01000001.1"/>
</dbReference>
<keyword evidence="2 5" id="KW-0808">Transferase</keyword>
<evidence type="ECO:0000256" key="4">
    <source>
        <dbReference type="ARBA" id="ARBA00025212"/>
    </source>
</evidence>
<dbReference type="NCBIfam" id="NF002014">
    <property type="entry name" value="PRK00819.1-4"/>
    <property type="match status" value="1"/>
</dbReference>
<dbReference type="GO" id="GO:0006388">
    <property type="term" value="P:tRNA splicing, via endonucleolytic cleavage and ligation"/>
    <property type="evidence" value="ECO:0007669"/>
    <property type="project" value="UniProtKB-UniRule"/>
</dbReference>
<organism evidence="6 7">
    <name type="scientific">Tahibacter aquaticus</name>
    <dbReference type="NCBI Taxonomy" id="520092"/>
    <lineage>
        <taxon>Bacteria</taxon>
        <taxon>Pseudomonadati</taxon>
        <taxon>Pseudomonadota</taxon>
        <taxon>Gammaproteobacteria</taxon>
        <taxon>Lysobacterales</taxon>
        <taxon>Rhodanobacteraceae</taxon>
        <taxon>Tahibacter</taxon>
    </lineage>
</organism>
<dbReference type="EC" id="2.7.1.-" evidence="5"/>
<dbReference type="InterPro" id="IPR022928">
    <property type="entry name" value="RNA_2'-PTrans_KptA"/>
</dbReference>
<evidence type="ECO:0000256" key="2">
    <source>
        <dbReference type="ARBA" id="ARBA00022679"/>
    </source>
</evidence>
<comment type="similarity">
    <text evidence="1 5">Belongs to the KptA/TPT1 family.</text>
</comment>
<keyword evidence="7" id="KW-1185">Reference proteome</keyword>
<dbReference type="SUPFAM" id="SSF56399">
    <property type="entry name" value="ADP-ribosylation"/>
    <property type="match status" value="1"/>
</dbReference>
<evidence type="ECO:0000256" key="1">
    <source>
        <dbReference type="ARBA" id="ARBA00009836"/>
    </source>
</evidence>
<dbReference type="Pfam" id="PF01885">
    <property type="entry name" value="PTS_2-RNA"/>
    <property type="match status" value="1"/>
</dbReference>
<dbReference type="GO" id="GO:0003950">
    <property type="term" value="F:NAD+ poly-ADP-ribosyltransferase activity"/>
    <property type="evidence" value="ECO:0007669"/>
    <property type="project" value="InterPro"/>
</dbReference>
<dbReference type="Gene3D" id="3.20.170.30">
    <property type="match status" value="1"/>
</dbReference>
<dbReference type="Proteomes" id="UP000295293">
    <property type="component" value="Unassembled WGS sequence"/>
</dbReference>
<evidence type="ECO:0000256" key="3">
    <source>
        <dbReference type="ARBA" id="ARBA00023027"/>
    </source>
</evidence>
<dbReference type="GO" id="GO:0000215">
    <property type="term" value="F:tRNA 2'-phosphotransferase activity"/>
    <property type="evidence" value="ECO:0007669"/>
    <property type="project" value="TreeGrafter"/>
</dbReference>
<dbReference type="PANTHER" id="PTHR12684:SF2">
    <property type="entry name" value="TRNA 2'-PHOSPHOTRANSFERASE 1"/>
    <property type="match status" value="1"/>
</dbReference>